<keyword evidence="8" id="KW-0129">CBS domain</keyword>
<evidence type="ECO:0000256" key="3">
    <source>
        <dbReference type="ARBA" id="ARBA00022448"/>
    </source>
</evidence>
<accession>A0AAD9J0U6</accession>
<dbReference type="PROSITE" id="PS51371">
    <property type="entry name" value="CBS"/>
    <property type="match status" value="1"/>
</dbReference>
<dbReference type="InterPro" id="IPR051475">
    <property type="entry name" value="Diverse_Ion_Transporter"/>
</dbReference>
<keyword evidence="6 9" id="KW-1133">Transmembrane helix</keyword>
<dbReference type="GO" id="GO:0015105">
    <property type="term" value="F:arsenite transmembrane transporter activity"/>
    <property type="evidence" value="ECO:0007669"/>
    <property type="project" value="InterPro"/>
</dbReference>
<dbReference type="InterPro" id="IPR000802">
    <property type="entry name" value="Arsenical_pump_ArsB"/>
</dbReference>
<sequence>MIQSVAKLVQAHSKELHTLKSKDELLELFATIELEEDYTISAKDLMSTVLTISQESSMAQALDCLSQQSASRILVLNARNKRIVGHLTFDTLLRYSMPEYISHMKSLSFSSTFDPLREIWQKEHTTKIKYVMDDCQSLIVHENTKYFEILHTMLQHHSHAVMMLIVKTAVHSGMFEYLAIWSAQKAKGDPKTILFAFIVLTALMSAFLDNVTTVLLVGPVSIFIARQLQISPMPFIISEIFASNIGGTATLIGDPPNLMIGSAAHLTFSDFLVHLGPIVLLQLLLLIVFLMVSFQKQLISTNKARALIIEMNPKQVIKNPILLHKSIVVLCVVIFGFLMHGYLDIESDTIALFGAVALLIWARSDVDAILKEIEWSTLLFFAALFILVSGLEYTGVLQKIADMLMKNITEPDGIQKTSILLIWTSGILSGILDNIPLVATLIPIIKITGVSIGVQSVYPLWWSLSLGACLGGNGTIIGASANVIMVDMARKNNIPLTFRSFLKYSIPVTLISLGVSSLYVYTRYFLF</sequence>
<dbReference type="PANTHER" id="PTHR43568">
    <property type="entry name" value="P PROTEIN"/>
    <property type="match status" value="1"/>
</dbReference>
<feature type="transmembrane region" description="Helical" evidence="9">
    <location>
        <begin position="193"/>
        <end position="218"/>
    </location>
</feature>
<dbReference type="InterPro" id="IPR000644">
    <property type="entry name" value="CBS_dom"/>
</dbReference>
<feature type="transmembrane region" description="Helical" evidence="9">
    <location>
        <begin position="420"/>
        <end position="445"/>
    </location>
</feature>
<comment type="caution">
    <text evidence="11">The sequence shown here is derived from an EMBL/GenBank/DDBJ whole genome shotgun (WGS) entry which is preliminary data.</text>
</comment>
<evidence type="ECO:0000256" key="9">
    <source>
        <dbReference type="SAM" id="Phobius"/>
    </source>
</evidence>
<dbReference type="SUPFAM" id="SSF54631">
    <property type="entry name" value="CBS-domain pair"/>
    <property type="match status" value="1"/>
</dbReference>
<feature type="transmembrane region" description="Helical" evidence="9">
    <location>
        <begin position="160"/>
        <end position="181"/>
    </location>
</feature>
<keyword evidence="12" id="KW-1185">Reference proteome</keyword>
<feature type="transmembrane region" description="Helical" evidence="9">
    <location>
        <begin position="230"/>
        <end position="252"/>
    </location>
</feature>
<evidence type="ECO:0000256" key="8">
    <source>
        <dbReference type="PROSITE-ProRule" id="PRU00703"/>
    </source>
</evidence>
<dbReference type="GO" id="GO:0005886">
    <property type="term" value="C:plasma membrane"/>
    <property type="evidence" value="ECO:0007669"/>
    <property type="project" value="UniProtKB-SubCell"/>
</dbReference>
<evidence type="ECO:0000256" key="5">
    <source>
        <dbReference type="ARBA" id="ARBA00022692"/>
    </source>
</evidence>
<evidence type="ECO:0000313" key="11">
    <source>
        <dbReference type="EMBL" id="KAK2144002.1"/>
    </source>
</evidence>
<keyword evidence="7 9" id="KW-0472">Membrane</keyword>
<dbReference type="EMBL" id="JAODUP010000793">
    <property type="protein sequence ID" value="KAK2144002.1"/>
    <property type="molecule type" value="Genomic_DNA"/>
</dbReference>
<evidence type="ECO:0000313" key="12">
    <source>
        <dbReference type="Proteomes" id="UP001208570"/>
    </source>
</evidence>
<dbReference type="Pfam" id="PF00571">
    <property type="entry name" value="CBS"/>
    <property type="match status" value="1"/>
</dbReference>
<reference evidence="11" key="1">
    <citation type="journal article" date="2023" name="Mol. Biol. Evol.">
        <title>Third-Generation Sequencing Reveals the Adaptive Role of the Epigenome in Three Deep-Sea Polychaetes.</title>
        <authorList>
            <person name="Perez M."/>
            <person name="Aroh O."/>
            <person name="Sun Y."/>
            <person name="Lan Y."/>
            <person name="Juniper S.K."/>
            <person name="Young C.R."/>
            <person name="Angers B."/>
            <person name="Qian P.Y."/>
        </authorList>
    </citation>
    <scope>NUCLEOTIDE SEQUENCE</scope>
    <source>
        <strain evidence="11">P08H-3</strain>
    </source>
</reference>
<evidence type="ECO:0000259" key="10">
    <source>
        <dbReference type="PROSITE" id="PS51371"/>
    </source>
</evidence>
<keyword evidence="3" id="KW-0813">Transport</keyword>
<feature type="domain" description="CBS" evidence="10">
    <location>
        <begin position="45"/>
        <end position="106"/>
    </location>
</feature>
<feature type="transmembrane region" description="Helical" evidence="9">
    <location>
        <begin position="501"/>
        <end position="521"/>
    </location>
</feature>
<keyword evidence="5 9" id="KW-0812">Transmembrane</keyword>
<evidence type="ECO:0000256" key="6">
    <source>
        <dbReference type="ARBA" id="ARBA00022989"/>
    </source>
</evidence>
<proteinExistence type="inferred from homology"/>
<feature type="transmembrane region" description="Helical" evidence="9">
    <location>
        <begin position="378"/>
        <end position="400"/>
    </location>
</feature>
<evidence type="ECO:0000256" key="7">
    <source>
        <dbReference type="ARBA" id="ARBA00023136"/>
    </source>
</evidence>
<dbReference type="Gene3D" id="3.10.580.10">
    <property type="entry name" value="CBS-domain"/>
    <property type="match status" value="1"/>
</dbReference>
<evidence type="ECO:0000256" key="1">
    <source>
        <dbReference type="ARBA" id="ARBA00004651"/>
    </source>
</evidence>
<dbReference type="AlphaFoldDB" id="A0AAD9J0U6"/>
<name>A0AAD9J0U6_9ANNE</name>
<organism evidence="11 12">
    <name type="scientific">Paralvinella palmiformis</name>
    <dbReference type="NCBI Taxonomy" id="53620"/>
    <lineage>
        <taxon>Eukaryota</taxon>
        <taxon>Metazoa</taxon>
        <taxon>Spiralia</taxon>
        <taxon>Lophotrochozoa</taxon>
        <taxon>Annelida</taxon>
        <taxon>Polychaeta</taxon>
        <taxon>Sedentaria</taxon>
        <taxon>Canalipalpata</taxon>
        <taxon>Terebellida</taxon>
        <taxon>Terebelliformia</taxon>
        <taxon>Alvinellidae</taxon>
        <taxon>Paralvinella</taxon>
    </lineage>
</organism>
<evidence type="ECO:0000256" key="2">
    <source>
        <dbReference type="ARBA" id="ARBA00009843"/>
    </source>
</evidence>
<feature type="transmembrane region" description="Helical" evidence="9">
    <location>
        <begin position="457"/>
        <end position="481"/>
    </location>
</feature>
<feature type="transmembrane region" description="Helical" evidence="9">
    <location>
        <begin position="272"/>
        <end position="294"/>
    </location>
</feature>
<dbReference type="PRINTS" id="PR00758">
    <property type="entry name" value="ARSENICPUMP"/>
</dbReference>
<protein>
    <recommendedName>
        <fullName evidence="10">CBS domain-containing protein</fullName>
    </recommendedName>
</protein>
<keyword evidence="4" id="KW-1003">Cell membrane</keyword>
<dbReference type="Pfam" id="PF03600">
    <property type="entry name" value="CitMHS"/>
    <property type="match status" value="1"/>
</dbReference>
<evidence type="ECO:0000256" key="4">
    <source>
        <dbReference type="ARBA" id="ARBA00022475"/>
    </source>
</evidence>
<dbReference type="CDD" id="cd01116">
    <property type="entry name" value="P_permease"/>
    <property type="match status" value="1"/>
</dbReference>
<dbReference type="InterPro" id="IPR004680">
    <property type="entry name" value="Cit_transptr-like_dom"/>
</dbReference>
<dbReference type="PANTHER" id="PTHR43568:SF1">
    <property type="entry name" value="P PROTEIN"/>
    <property type="match status" value="1"/>
</dbReference>
<comment type="similarity">
    <text evidence="2">Belongs to the CitM (TC 2.A.11) transporter family.</text>
</comment>
<feature type="transmembrane region" description="Helical" evidence="9">
    <location>
        <begin position="321"/>
        <end position="343"/>
    </location>
</feature>
<dbReference type="Proteomes" id="UP001208570">
    <property type="component" value="Unassembled WGS sequence"/>
</dbReference>
<dbReference type="InterPro" id="IPR046342">
    <property type="entry name" value="CBS_dom_sf"/>
</dbReference>
<comment type="subcellular location">
    <subcellularLocation>
        <location evidence="1">Cell membrane</location>
        <topology evidence="1">Multi-pass membrane protein</topology>
    </subcellularLocation>
</comment>
<gene>
    <name evidence="11" type="ORF">LSH36_793g00041</name>
</gene>